<keyword evidence="8" id="KW-1185">Reference proteome</keyword>
<evidence type="ECO:0000259" key="5">
    <source>
        <dbReference type="Pfam" id="PF14228"/>
    </source>
</evidence>
<proteinExistence type="predicted"/>
<feature type="region of interest" description="Disordered" evidence="1">
    <location>
        <begin position="2253"/>
        <end position="2280"/>
    </location>
</feature>
<organism evidence="7 8">
    <name type="scientific">Mastacembelus armatus</name>
    <name type="common">zig-zag eel</name>
    <dbReference type="NCBI Taxonomy" id="205130"/>
    <lineage>
        <taxon>Eukaryota</taxon>
        <taxon>Metazoa</taxon>
        <taxon>Chordata</taxon>
        <taxon>Craniata</taxon>
        <taxon>Vertebrata</taxon>
        <taxon>Euteleostomi</taxon>
        <taxon>Actinopterygii</taxon>
        <taxon>Neopterygii</taxon>
        <taxon>Teleostei</taxon>
        <taxon>Neoteleostei</taxon>
        <taxon>Acanthomorphata</taxon>
        <taxon>Anabantaria</taxon>
        <taxon>Synbranchiformes</taxon>
        <taxon>Mastacembelidae</taxon>
        <taxon>Mastacembelus</taxon>
    </lineage>
</organism>
<sequence length="2912" mass="328521">MFDLTKLIPSLCVYLCVVSAALPVGNGYSKAPIPQVCCPQGEKGPPAMMPISIDPESKPGEYVLKSLFANFTTMSEHKIRIIMAEPLEKPLAKSLQRGEDPQFDQLINSMSSLAEYCLPSILRTLFDWYKRQNGLEEELHEYRPRANTKSKNDEQQKDYLLERRDLAIDFIFSLVLIEVLKQIPLHPVLDSLVSEVINLAFKHFRYKEGYHGPNTGNMHTVADLYAEIIGVLAQSKFPAVKKKFMTELKELRQKEQSPYVVQSTISLIMGVKFFRIKMYPVEDFEASFQFMQECAQYFLEVKDKDIKHALAGLFVEILVPVAAAVKNEVNVPCLRNFVDSLYDTTLDLSSRKKHSLAFYPLVTCLLCVSQKQFFLNRWHVFLNNCLSNLKSRDPKMARVALESLYRLLWVYMIRIKCESNTATQGRLNTVVTTLFPKGSRSVVPRDMPLNIFVKIIQFIAQERLDFAMKEIIFDLLCVGKPAKAFSLNPERMNIGLRAFLVIADKLQQKDGDPPMPNTGYTLPSGNTLRVKKTYLSKTLTDEEAKAIGMSQYYFHVRKAVDNILRHLDKEVGRCMMMTNAQMLNKEPEDMITGERKPKIDLFRTCVAAIPRILPDGMSKPELIDLLSRLTIHMDDELRLIAQNSLQSLLVDFTDWRDDVLFGFTNFLLRDVQDTHQGLLDTSLKLLLQLLTQWKLAQLLQTSSSLKIPVERGPHSTVLHAVEGLALVMLCSCQLSTRRLAITILKEIRCLFITIGQSEVKLQIMDQLSPGILESFVSLAVSETLLWCIAGQHVDLQWLVEWNALLVNSHYDIRSPSHVWIFAQSVKDPWVLCIYSLLRQDNLLKHCPTALSFTWPFAFTRMQTLLPLVDPNNPVYAKKTSTSASGDNYITLWRNYLILCFGVAKPSIMSPGHLRASTPEITAATPDSSVSYDNKVVGSPSVAWLLKQLVPLMRAESIELTESLVLGFGRTNSLVFRYCRKRCFRCSEVLFFTNGALERDTLALGAMFLEYVDLTRMLLEAENDKDAEILKDIRAHFSALVANLIQCVPVHHRRFLFPQQSLRHHLFILFSQWAGPFSIMFTPLDRYSNRNHQITRYQYCALKAMSAVLCCGPVFDNVGLSPDGYLYKWLDNILACQDQRVHQLGCEVVILLLELNPDQVNLFNWAVDRCYTGSYQLASGCFKAIATVCGSRNCPNDIVTLLNLVLFKASDTNREIYEISMQLMQILEARLFVYSKRIAEQKSNSILHGTHGPLPPLYSVSLPQLSSQLARMYPELTLPLFSEVSQRFPTTHPNGRQIMLAYLLPWLGNIELVDSGLLLPVFTPCTSEYGASSRTTSAGSTHQLKGTGWGSLQATSMVLNNLMFMTAKYGDDLPGAEMENAWNALVGNEKWTNNLRTTLQFLISLCGVSSDTTLLPYIKKVVIYMCRNNTIQTMEELIFELQQTDPVNPVVQHCDSPPFYRFTATNKASTAVSALPRTITVFSFSDFRVSHIMRAHNRLESCYSNSSGGSYDDDKSEPLPPYADWLMVVVETNHPHPLPMPPNGGCWAPLVDFLPETITPRGPLHRSNIAVIFMTEMVVDHSITEDWAMHLPLILHALFLGMDHYRPEVFEHSKRLLLHLLITLSRNNNFQAIASVLLQMHEINSTKTLTCKASLQSEYLPSGKNMDSGLSSSSTSSSLSLGGSNNNLPEISQEVKELVASNKIDEKTNKLIEFLTTRPYGPLWCHEDISPKNQISKSTVQLTNFLRHVISVLKESKSDFHVEQQLSDIALQTALCSSSRHYAGRSFQVFRALRQPITAHAVSDLLSRLVEVVGEYGEEVQGYVMEVLLTLESVVDNLAECLKNTDLMAILTRTSSPDFLTSFKLLSNRKSTGQLNFRGDERNRHQRSSSVPKKFGEVDRWSDPPRSATLDHIQACEQQLLLAKTRSSSSSQDISDPTNINHPSNLLATIFWVAVSLMESDFEFEYQMSLRLLNKLLGHMSLDKLENREKLEKLQSQLNWSSFTGLQQLLLKGFTSMSTTDLTLQLFCQLTTVSRMPVVDTSQAIGFPLNVLCLLPHLVQNFDGPTQFCKDVAERIAQVCLEEKNAKLSNLAHVMTLYKTHSYTRDCFSWVSVVCRYLHEAFSDITFNLVMYMAELLEKGLPSMQQTLLQIIYSLLSHMDLAGIQAKPFNMEVLKTIEKFVQTVHWREALNILKLVVSRSASLVQPSSPQSDLFYEDISRVWDRTSKALPGKTLDFHFDISETPVIGRRFEDLQHSPGHDVKSRTTAVTCSTSSTSSGSTSNNVLVPVSWKRPQSSQKRTREKLVNVLSLCGQEVGLTKNPSVIFSSCGELDLMEHQPSLVASDDGTREADNTDDTTSEQQFRVFRDFDFLDVELEDGEGETTDSFNWGVRRRSMDSLDRNDLQPLEGSQLSSSMPSLRKLTHEDSDESSEEDSLTVSQILSQSQLVSLPVWMPITESHNEDKITEKMPFKNTDVLLRDSSNKFDFVSFQIVSLSPTAEISNMDSPSVFSDTIATDSAPLNTKNPSFEVQLPEDSNNNISLCSFSLAEEEKDDMLESRSSPLPSPFFSAILAAFQPEVCDDAEEAWRSHINQLVSDSDGSCAVYTFHVFSSLFQTIQTKFCSLTCDAVSYLSDGLRGLGSKFLRSSQMLTSCSECPTLFIDADTIMSYGLLEKMKFSVLELQEYLDTYNNRKEAALTWLSNCKATFPRSLGGTVVTCQPAEHELCQRLYKLHFQLLLLFQSYCKLIEQVHAISSVPELTNMSRELNELKKNLRIAAASVTNDETAAHKSCCFDPTFSSSEAAVQAILESLKNTEFTVAILNNVLFCLCRTMWPNDIFGSHSEDEIQTLLSIYFRHQSLGQTGTFALVGSKQDLTEISAKLMELNGEIRDMIRRAQGQQLSHLTNDTPKLNNTL</sequence>
<evidence type="ECO:0000256" key="2">
    <source>
        <dbReference type="SAM" id="SignalP"/>
    </source>
</evidence>
<dbReference type="Pfam" id="PF14222">
    <property type="entry name" value="MOR2-PAG1_N"/>
    <property type="match status" value="1"/>
</dbReference>
<dbReference type="Proteomes" id="UP000261640">
    <property type="component" value="Unplaced"/>
</dbReference>
<dbReference type="Pfam" id="PF19421">
    <property type="entry name" value="Fry_C"/>
    <property type="match status" value="1"/>
</dbReference>
<accession>A0A7N8XK60</accession>
<feature type="compositionally biased region" description="Polar residues" evidence="1">
    <location>
        <begin position="2406"/>
        <end position="2415"/>
    </location>
</feature>
<evidence type="ECO:0000259" key="4">
    <source>
        <dbReference type="Pfam" id="PF14225"/>
    </source>
</evidence>
<feature type="domain" description="Cell morphogenesis central region" evidence="5">
    <location>
        <begin position="1563"/>
        <end position="1624"/>
    </location>
</feature>
<dbReference type="InterPro" id="IPR039867">
    <property type="entry name" value="Furry/Tao3/Mor2"/>
</dbReference>
<feature type="chain" id="PRO_5031303068" evidence="2">
    <location>
        <begin position="28"/>
        <end position="2912"/>
    </location>
</feature>
<protein>
    <submittedName>
        <fullName evidence="7">Furry homolog a (Drosophila)</fullName>
    </submittedName>
</protein>
<feature type="region of interest" description="Disordered" evidence="1">
    <location>
        <begin position="1663"/>
        <end position="1682"/>
    </location>
</feature>
<feature type="region of interest" description="Disordered" evidence="1">
    <location>
        <begin position="1873"/>
        <end position="1897"/>
    </location>
</feature>
<dbReference type="GO" id="GO:0000902">
    <property type="term" value="P:cell morphogenesis"/>
    <property type="evidence" value="ECO:0007669"/>
    <property type="project" value="InterPro"/>
</dbReference>
<evidence type="ECO:0000313" key="7">
    <source>
        <dbReference type="Ensembl" id="ENSMAMP00000052271.1"/>
    </source>
</evidence>
<dbReference type="GO" id="GO:0005938">
    <property type="term" value="C:cell cortex"/>
    <property type="evidence" value="ECO:0007669"/>
    <property type="project" value="TreeGrafter"/>
</dbReference>
<dbReference type="PANTHER" id="PTHR12295:SF29">
    <property type="entry name" value="PROTEIN FURRY HOMOLOG"/>
    <property type="match status" value="1"/>
</dbReference>
<feature type="domain" description="Cell morphogenesis central region" evidence="5">
    <location>
        <begin position="1151"/>
        <end position="1315"/>
    </location>
</feature>
<dbReference type="GO" id="GO:0031175">
    <property type="term" value="P:neuron projection development"/>
    <property type="evidence" value="ECO:0007669"/>
    <property type="project" value="TreeGrafter"/>
</dbReference>
<feature type="domain" description="Cell morphogenesis central region" evidence="5">
    <location>
        <begin position="1708"/>
        <end position="1813"/>
    </location>
</feature>
<feature type="signal peptide" evidence="2">
    <location>
        <begin position="1"/>
        <end position="27"/>
    </location>
</feature>
<feature type="domain" description="Protein furry C-terminal" evidence="6">
    <location>
        <begin position="2225"/>
        <end position="2898"/>
    </location>
</feature>
<evidence type="ECO:0000313" key="8">
    <source>
        <dbReference type="Proteomes" id="UP000261640"/>
    </source>
</evidence>
<feature type="region of interest" description="Disordered" evidence="1">
    <location>
        <begin position="2398"/>
        <end position="2433"/>
    </location>
</feature>
<dbReference type="GeneTree" id="ENSGT00610000086058"/>
<dbReference type="InterPro" id="IPR029473">
    <property type="entry name" value="MOR2-PAG1_mid"/>
</dbReference>
<feature type="domain" description="Cell morphogenesis protein C-terminal" evidence="4">
    <location>
        <begin position="1947"/>
        <end position="2199"/>
    </location>
</feature>
<dbReference type="Pfam" id="PF14225">
    <property type="entry name" value="MOR2-PAG1_C"/>
    <property type="match status" value="1"/>
</dbReference>
<feature type="compositionally biased region" description="Low complexity" evidence="1">
    <location>
        <begin position="2263"/>
        <end position="2280"/>
    </location>
</feature>
<evidence type="ECO:0000256" key="1">
    <source>
        <dbReference type="SAM" id="MobiDB-lite"/>
    </source>
</evidence>
<dbReference type="GO" id="GO:0030427">
    <property type="term" value="C:site of polarized growth"/>
    <property type="evidence" value="ECO:0007669"/>
    <property type="project" value="TreeGrafter"/>
</dbReference>
<name>A0A7N8XK60_9TELE</name>
<dbReference type="PANTHER" id="PTHR12295">
    <property type="entry name" value="FURRY-RELATED"/>
    <property type="match status" value="1"/>
</dbReference>
<reference evidence="7" key="2">
    <citation type="submission" date="2025-09" db="UniProtKB">
        <authorList>
            <consortium name="Ensembl"/>
        </authorList>
    </citation>
    <scope>IDENTIFICATION</scope>
</reference>
<evidence type="ECO:0000259" key="6">
    <source>
        <dbReference type="Pfam" id="PF19421"/>
    </source>
</evidence>
<dbReference type="InterPro" id="IPR025614">
    <property type="entry name" value="Cell_morpho_N"/>
</dbReference>
<feature type="compositionally biased region" description="Acidic residues" evidence="1">
    <location>
        <begin position="2424"/>
        <end position="2433"/>
    </location>
</feature>
<feature type="domain" description="Cell morphogenesis protein N-terminal" evidence="3">
    <location>
        <begin position="162"/>
        <end position="694"/>
    </location>
</feature>
<keyword evidence="2" id="KW-0732">Signal</keyword>
<feature type="compositionally biased region" description="Low complexity" evidence="1">
    <location>
        <begin position="1667"/>
        <end position="1682"/>
    </location>
</feature>
<dbReference type="InterPro" id="IPR045842">
    <property type="entry name" value="Fry_C"/>
</dbReference>
<evidence type="ECO:0000259" key="3">
    <source>
        <dbReference type="Pfam" id="PF14222"/>
    </source>
</evidence>
<dbReference type="InterPro" id="IPR025481">
    <property type="entry name" value="Cell_Morphogen_C"/>
</dbReference>
<feature type="compositionally biased region" description="Basic and acidic residues" evidence="1">
    <location>
        <begin position="2253"/>
        <end position="2262"/>
    </location>
</feature>
<dbReference type="Ensembl" id="ENSMAMT00000053605.1">
    <property type="protein sequence ID" value="ENSMAMP00000052271.1"/>
    <property type="gene ID" value="ENSMAMG00000010569.2"/>
</dbReference>
<reference evidence="7" key="1">
    <citation type="submission" date="2025-08" db="UniProtKB">
        <authorList>
            <consortium name="Ensembl"/>
        </authorList>
    </citation>
    <scope>IDENTIFICATION</scope>
</reference>
<dbReference type="Pfam" id="PF14228">
    <property type="entry name" value="MOR2-PAG1_mid"/>
    <property type="match status" value="3"/>
</dbReference>